<accession>A0AAV7FD02</accession>
<gene>
    <name evidence="3" type="ORF">H6P81_001981</name>
</gene>
<feature type="compositionally biased region" description="Polar residues" evidence="1">
    <location>
        <begin position="13"/>
        <end position="32"/>
    </location>
</feature>
<dbReference type="GO" id="GO:0070390">
    <property type="term" value="C:transcription export complex 2"/>
    <property type="evidence" value="ECO:0007669"/>
    <property type="project" value="TreeGrafter"/>
</dbReference>
<dbReference type="InterPro" id="IPR000717">
    <property type="entry name" value="PCI_dom"/>
</dbReference>
<evidence type="ECO:0000256" key="1">
    <source>
        <dbReference type="SAM" id="MobiDB-lite"/>
    </source>
</evidence>
<proteinExistence type="predicted"/>
<feature type="domain" description="PCI" evidence="2">
    <location>
        <begin position="415"/>
        <end position="609"/>
    </location>
</feature>
<reference evidence="3 4" key="1">
    <citation type="submission" date="2021-07" db="EMBL/GenBank/DDBJ databases">
        <title>The Aristolochia fimbriata genome: insights into angiosperm evolution, floral development and chemical biosynthesis.</title>
        <authorList>
            <person name="Jiao Y."/>
        </authorList>
    </citation>
    <scope>NUCLEOTIDE SEQUENCE [LARGE SCALE GENOMIC DNA]</scope>
    <source>
        <strain evidence="3">IBCAS-2021</strain>
        <tissue evidence="3">Leaf</tissue>
    </source>
</reference>
<protein>
    <recommendedName>
        <fullName evidence="2">PCI domain-containing protein</fullName>
    </recommendedName>
</protein>
<dbReference type="PANTHER" id="PTHR12436:SF17">
    <property type="entry name" value="SAC3 FAMILY PROTEIN B"/>
    <property type="match status" value="1"/>
</dbReference>
<sequence length="1482" mass="166183">MAFNGFGKKSGPSIPSQSQSLFGTSAPQTNHSDLLKKTIPLGQQSQSSLPLSSHTGFQDVATSVPVKASNMPISKRPRSPPVQTAKRVSITSHHDVASPFRPSSYTSLQDIATSLPVKPSDISVSKRPRSPPMQSANGVSSSSHHDPARHFEATKRTRSPTFAYGSSLSTKGLTQLFRDGQSSNAPRTPSPPLQDDIEREKQAKAKRLARFMEPTKPAQEFSNNTSIMIRQSQGTEEKQKNSAPHYVEEVSIAPNRSVLGDNDYQESSAVIVGLCQDMCPESEREERERKGDLDKYERLDGDRNQTTKYLAVKKYNRTAEREAILIRPMPVLQKTITYLLGLLNQPYDETFLGIYNFLWDRMRAIRMDLRMQHLFNQHAIVMLEQMIRLHIIAMHELCEYAKGEGFSEGFDAHLNIEQMNKASVELFQMYDDHRKRGIRVPTEQEFRGYYALLKLDKHPGYKVEPAELSHDLSKMTQEIRASPDVSFARDVARACRTGNYIAFFRLARSATYLQACLMHAHFSKLRTQALASLHSGLQNSQGIPIPEVIRWLAMEEEDMEYLLEYHGFLIKNFGVPYMVKEGPFLHSDEDFPNRCSRLVHLKKSRTILDDVCSPQNPYAFPGVQQKVNALGKLPSFVDRSTSVEVAPVVDESDEQMLDFEDAPISTDVSVVKTYPEGSSPVIQNSVSEWQTSKVYMPSWKPSDSPAKSGTFGIMKSPAKISRFGLSTSDRSNIPSSGSQFGKGHSSPKETLPTNVVQTISHDETLFQSMPPENVHLTPAKHMVQQSSFQKPVQFAGESPPERLLTEHSSSHRDVIKHVEIEVMPDDEQNEEVALAKLRLILRIWRRRSQLRSLQKQQKLLAASAALSSLSLGPPIRQCKSQPGYTGELNIDCVLKQRFDRRNKSWSKTNVAQLVGQILSERNPLAKCLCWKLVICSQVNHTAQTEATNHSASKWLLSKLMSTTRKDDNELAFCSSSIAIWKDWVLSQGNKHERCILSVVRHVHLEGNELIEKDIWGGAGAILFLVLKHLPWDLQRAQLHKLASSVPVNSSLPLLVLVSGIPEEMPSNLSNTAVDRLDLYSLDRSRISSFKVIFLSGDEYHQELNGFFSDGRLREGLKWLSDHAPGQPVLHEVKIRELALSCLATSMKELGCMEISKVEPRHCISAFNKALDLAGEEILTAAVKNPTGWPCSEITLLEKSTYEQVVVNSFLPSIGWSSAERIVSIIERIKSCKLPPLGNDIPGLDHGSVMGKEIQLAHIIFKKLELKRFLVSYLTGAMLMPAETAERESDVMLQNAILERNDMGYRIIPKWLAIFRRIFNWRLENLIGENFSSVFVLEKLSMSVSEASEFGTWETGESLEFLETAQSGNGLNHPRLDELIEASCPAIIAQEFFHPQLESVEQGEASEIVSPSTTIGTGDLGDSPVVKASDPAVETLGNRLSPVRNERSCRVVERENKTSMLDALLQRCTILQDSIDEKLKFYF</sequence>
<keyword evidence="4" id="KW-1185">Reference proteome</keyword>
<evidence type="ECO:0000259" key="2">
    <source>
        <dbReference type="PROSITE" id="PS50250"/>
    </source>
</evidence>
<feature type="compositionally biased region" description="Low complexity" evidence="1">
    <location>
        <begin position="40"/>
        <end position="53"/>
    </location>
</feature>
<feature type="region of interest" description="Disordered" evidence="1">
    <location>
        <begin position="117"/>
        <end position="198"/>
    </location>
</feature>
<dbReference type="FunFam" id="1.25.40.990:FF:000004">
    <property type="entry name" value="Putative peptidase C48 domain family protein"/>
    <property type="match status" value="1"/>
</dbReference>
<feature type="region of interest" description="Disordered" evidence="1">
    <location>
        <begin position="1"/>
        <end position="103"/>
    </location>
</feature>
<evidence type="ECO:0000313" key="4">
    <source>
        <dbReference type="Proteomes" id="UP000825729"/>
    </source>
</evidence>
<feature type="compositionally biased region" description="Polar residues" evidence="1">
    <location>
        <begin position="132"/>
        <end position="142"/>
    </location>
</feature>
<dbReference type="PROSITE" id="PS50250">
    <property type="entry name" value="PCI"/>
    <property type="match status" value="1"/>
</dbReference>
<dbReference type="EMBL" id="JAINDJ010000002">
    <property type="protein sequence ID" value="KAG9457473.1"/>
    <property type="molecule type" value="Genomic_DNA"/>
</dbReference>
<dbReference type="GO" id="GO:0006406">
    <property type="term" value="P:mRNA export from nucleus"/>
    <property type="evidence" value="ECO:0007669"/>
    <property type="project" value="TreeGrafter"/>
</dbReference>
<feature type="region of interest" description="Disordered" evidence="1">
    <location>
        <begin position="724"/>
        <end position="750"/>
    </location>
</feature>
<dbReference type="InterPro" id="IPR045107">
    <property type="entry name" value="SAC3/GANP/THP3"/>
</dbReference>
<dbReference type="Proteomes" id="UP000825729">
    <property type="component" value="Unassembled WGS sequence"/>
</dbReference>
<name>A0AAV7FD02_ARIFI</name>
<dbReference type="PANTHER" id="PTHR12436">
    <property type="entry name" value="80 KDA MCM3-ASSOCIATED PROTEIN"/>
    <property type="match status" value="1"/>
</dbReference>
<dbReference type="Pfam" id="PF03399">
    <property type="entry name" value="SAC3_GANP"/>
    <property type="match status" value="1"/>
</dbReference>
<dbReference type="GO" id="GO:0005737">
    <property type="term" value="C:cytoplasm"/>
    <property type="evidence" value="ECO:0007669"/>
    <property type="project" value="TreeGrafter"/>
</dbReference>
<dbReference type="InterPro" id="IPR005062">
    <property type="entry name" value="SAC3/GANP/THP3_conserved"/>
</dbReference>
<organism evidence="3 4">
    <name type="scientific">Aristolochia fimbriata</name>
    <name type="common">White veined hardy Dutchman's pipe vine</name>
    <dbReference type="NCBI Taxonomy" id="158543"/>
    <lineage>
        <taxon>Eukaryota</taxon>
        <taxon>Viridiplantae</taxon>
        <taxon>Streptophyta</taxon>
        <taxon>Embryophyta</taxon>
        <taxon>Tracheophyta</taxon>
        <taxon>Spermatophyta</taxon>
        <taxon>Magnoliopsida</taxon>
        <taxon>Magnoliidae</taxon>
        <taxon>Piperales</taxon>
        <taxon>Aristolochiaceae</taxon>
        <taxon>Aristolochia</taxon>
    </lineage>
</organism>
<evidence type="ECO:0000313" key="3">
    <source>
        <dbReference type="EMBL" id="KAG9457473.1"/>
    </source>
</evidence>
<feature type="compositionally biased region" description="Polar residues" evidence="1">
    <location>
        <begin position="164"/>
        <end position="173"/>
    </location>
</feature>
<comment type="caution">
    <text evidence="3">The sequence shown here is derived from an EMBL/GenBank/DDBJ whole genome shotgun (WGS) entry which is preliminary data.</text>
</comment>
<dbReference type="Gene3D" id="1.25.40.990">
    <property type="match status" value="1"/>
</dbReference>
<feature type="compositionally biased region" description="Basic and acidic residues" evidence="1">
    <location>
        <begin position="143"/>
        <end position="155"/>
    </location>
</feature>
<feature type="compositionally biased region" description="Polar residues" evidence="1">
    <location>
        <begin position="724"/>
        <end position="739"/>
    </location>
</feature>